<accession>A0ABR2QEL8</accession>
<organism evidence="3 4">
    <name type="scientific">Hibiscus sabdariffa</name>
    <name type="common">roselle</name>
    <dbReference type="NCBI Taxonomy" id="183260"/>
    <lineage>
        <taxon>Eukaryota</taxon>
        <taxon>Viridiplantae</taxon>
        <taxon>Streptophyta</taxon>
        <taxon>Embryophyta</taxon>
        <taxon>Tracheophyta</taxon>
        <taxon>Spermatophyta</taxon>
        <taxon>Magnoliopsida</taxon>
        <taxon>eudicotyledons</taxon>
        <taxon>Gunneridae</taxon>
        <taxon>Pentapetalae</taxon>
        <taxon>rosids</taxon>
        <taxon>malvids</taxon>
        <taxon>Malvales</taxon>
        <taxon>Malvaceae</taxon>
        <taxon>Malvoideae</taxon>
        <taxon>Hibiscus</taxon>
    </lineage>
</organism>
<evidence type="ECO:0000313" key="4">
    <source>
        <dbReference type="Proteomes" id="UP001396334"/>
    </source>
</evidence>
<evidence type="ECO:0000313" key="3">
    <source>
        <dbReference type="EMBL" id="KAK8999140.1"/>
    </source>
</evidence>
<dbReference type="Gene3D" id="2.60.210.10">
    <property type="entry name" value="Apoptosis, Tumor Necrosis Factor Receptor Associated Protein 2, Chain A"/>
    <property type="match status" value="1"/>
</dbReference>
<evidence type="ECO:0000256" key="2">
    <source>
        <dbReference type="SAM" id="Phobius"/>
    </source>
</evidence>
<protein>
    <recommendedName>
        <fullName evidence="5">MATH domain-containing protein</fullName>
    </recommendedName>
</protein>
<reference evidence="3 4" key="1">
    <citation type="journal article" date="2024" name="G3 (Bethesda)">
        <title>Genome assembly of Hibiscus sabdariffa L. provides insights into metabolisms of medicinal natural products.</title>
        <authorList>
            <person name="Kim T."/>
        </authorList>
    </citation>
    <scope>NUCLEOTIDE SEQUENCE [LARGE SCALE GENOMIC DNA]</scope>
    <source>
        <strain evidence="3">TK-2024</strain>
        <tissue evidence="3">Old leaves</tissue>
    </source>
</reference>
<dbReference type="InterPro" id="IPR008974">
    <property type="entry name" value="TRAF-like"/>
</dbReference>
<gene>
    <name evidence="3" type="ORF">V6N11_070317</name>
</gene>
<dbReference type="Proteomes" id="UP001396334">
    <property type="component" value="Unassembled WGS sequence"/>
</dbReference>
<evidence type="ECO:0000256" key="1">
    <source>
        <dbReference type="SAM" id="Coils"/>
    </source>
</evidence>
<keyword evidence="4" id="KW-1185">Reference proteome</keyword>
<dbReference type="PANTHER" id="PTHR34289">
    <property type="entry name" value="PROTEIN, PUTATIVE (DUF819)-RELATED"/>
    <property type="match status" value="1"/>
</dbReference>
<feature type="coiled-coil region" evidence="1">
    <location>
        <begin position="261"/>
        <end position="344"/>
    </location>
</feature>
<proteinExistence type="predicted"/>
<sequence length="365" mass="41264">MRALGADSWRIAAALMGRHIVRDVNYVAISNALDVSPYILATGLVEDNVICAVCFITLFALASRVPLRLQHHLKVMVYVSLFASLLVVIDVVLQSERENKLPKRKVDGIADAEFKAKGSTSSWGFTSFLVRIELDDPERGYLLNDACLVEAYISTDRTDGLISRELILETDSDKHEIEEADPVTVKAAVDNLRKFYPLEKAFIILASFNCSSTTLTMEQKNELLAMVESIKEVAGRADKAKQNKKHFTDKESIKLTLTHTLDGNVIRYKEVESEVKQMEQKLAALHEQVEEAQKKMENMLGEREGIYRSCKKMKVELDAMGKEWSEYEANAKVAEEKAKIVEAEWGRMKSFISSIKHKYNKHSLE</sequence>
<dbReference type="PANTHER" id="PTHR34289:SF3">
    <property type="entry name" value="PROTEIN, PUTATIVE (DUF819)-RELATED"/>
    <property type="match status" value="1"/>
</dbReference>
<dbReference type="Pfam" id="PF05684">
    <property type="entry name" value="DUF819"/>
    <property type="match status" value="1"/>
</dbReference>
<feature type="transmembrane region" description="Helical" evidence="2">
    <location>
        <begin position="38"/>
        <end position="63"/>
    </location>
</feature>
<keyword evidence="1" id="KW-0175">Coiled coil</keyword>
<keyword evidence="2" id="KW-0812">Transmembrane</keyword>
<keyword evidence="2" id="KW-1133">Transmembrane helix</keyword>
<evidence type="ECO:0008006" key="5">
    <source>
        <dbReference type="Google" id="ProtNLM"/>
    </source>
</evidence>
<comment type="caution">
    <text evidence="3">The sequence shown here is derived from an EMBL/GenBank/DDBJ whole genome shotgun (WGS) entry which is preliminary data.</text>
</comment>
<name>A0ABR2QEL8_9ROSI</name>
<dbReference type="EMBL" id="JBBPBN010000040">
    <property type="protein sequence ID" value="KAK8999140.1"/>
    <property type="molecule type" value="Genomic_DNA"/>
</dbReference>
<dbReference type="InterPro" id="IPR008537">
    <property type="entry name" value="DUF819"/>
</dbReference>
<keyword evidence="2" id="KW-0472">Membrane</keyword>
<feature type="transmembrane region" description="Helical" evidence="2">
    <location>
        <begin position="75"/>
        <end position="93"/>
    </location>
</feature>